<dbReference type="AlphaFoldDB" id="A0A835BC60"/>
<evidence type="ECO:0000256" key="1">
    <source>
        <dbReference type="SAM" id="MobiDB-lite"/>
    </source>
</evidence>
<dbReference type="EMBL" id="JACEFO010002102">
    <property type="protein sequence ID" value="KAF8683605.1"/>
    <property type="molecule type" value="Genomic_DNA"/>
</dbReference>
<feature type="compositionally biased region" description="Low complexity" evidence="1">
    <location>
        <begin position="641"/>
        <end position="651"/>
    </location>
</feature>
<protein>
    <submittedName>
        <fullName evidence="2">Uncharacterized protein</fullName>
    </submittedName>
</protein>
<organism evidence="2 3">
    <name type="scientific">Digitaria exilis</name>
    <dbReference type="NCBI Taxonomy" id="1010633"/>
    <lineage>
        <taxon>Eukaryota</taxon>
        <taxon>Viridiplantae</taxon>
        <taxon>Streptophyta</taxon>
        <taxon>Embryophyta</taxon>
        <taxon>Tracheophyta</taxon>
        <taxon>Spermatophyta</taxon>
        <taxon>Magnoliopsida</taxon>
        <taxon>Liliopsida</taxon>
        <taxon>Poales</taxon>
        <taxon>Poaceae</taxon>
        <taxon>PACMAD clade</taxon>
        <taxon>Panicoideae</taxon>
        <taxon>Panicodae</taxon>
        <taxon>Paniceae</taxon>
        <taxon>Anthephorinae</taxon>
        <taxon>Digitaria</taxon>
    </lineage>
</organism>
<feature type="compositionally biased region" description="Basic and acidic residues" evidence="1">
    <location>
        <begin position="430"/>
        <end position="444"/>
    </location>
</feature>
<accession>A0A835BC60</accession>
<evidence type="ECO:0000313" key="2">
    <source>
        <dbReference type="EMBL" id="KAF8683605.1"/>
    </source>
</evidence>
<sequence length="869" mass="94536">MNNGGERARKKKTLVCLYGVEILPDTAHRLNNLMETASSKKVGLPPPGVAVPVSLVSSSHQSAFTPPVLLAGSSRTVSWNQLRYSVGAYVERCPFSLTSLRWVSYSPWSSTHRTCARELASPSFPAVLASNPWLFPASFRRSFFCPFHALTGQASLFPLWLSHKYVYAHLVNFQGVSRFHFHSGVLAIAHRARFTPYKWTWTHGAPPGRQASIIWRTDCLPRLLSHSHRDGDTYGTTPGGNGTASRPRSLWPFLLPGESSNLPLWCPVDCGAEGTRLAWQYRRVKVNSMKAICPWCKITTDCTQVRRASSCRDCPMLCKLLPHRHTDRQQNIVCASGHVRTHRLLMSSPLATRRDHSSAATPPPGPAASARARARRHQAAQTASGISARRARPGCRRHRAPPQPNPIDDGESKRGRPAEHAPRLQCRVADPLDHPARSDEKMRVNADNAYPPIPLHSTSPPTGKPKSPEPPLTNQKKSTPARPLAVSPLPRRPHPQPQARRSSRFRRALPSSAHRLRPPPMGPPHAAQDHAPSPSGGSGSTRRRLRRLDRRNASKHIGYDASNFCEFPPPPQPPASAPASGPASLAHSAACSLDLVNSFRIGGSGDGGGDVQFLCQSLGLSGPDDFAIPLADWEAHKAVRSSASASTSPSSARHKPDPPARDSPLRHEGAEEEPTRPADAEREIPAKEPAVARSRCAPIEALERPARRDPLVLTPPDVKRAVGEGGIKGLRPPPVLKPPPSMALAALPAVCGTESTWDILRSFAPDEKEHAPASRSGRGFGYQDAVEEEHEDAVVALTLEDLKLGESSEGFTGTSSLSTTYDDETSSTTTESMFFISPNGRFRKKIRSWNRGVLLGSGSFGTVYEGISE</sequence>
<feature type="compositionally biased region" description="Pro residues" evidence="1">
    <location>
        <begin position="567"/>
        <end position="576"/>
    </location>
</feature>
<feature type="region of interest" description="Disordered" evidence="1">
    <location>
        <begin position="351"/>
        <end position="545"/>
    </location>
</feature>
<keyword evidence="3" id="KW-1185">Reference proteome</keyword>
<feature type="compositionally biased region" description="Basic and acidic residues" evidence="1">
    <location>
        <begin position="410"/>
        <end position="422"/>
    </location>
</feature>
<dbReference type="Proteomes" id="UP000636709">
    <property type="component" value="Unassembled WGS sequence"/>
</dbReference>
<name>A0A835BC60_9POAL</name>
<comment type="caution">
    <text evidence="2">The sequence shown here is derived from an EMBL/GenBank/DDBJ whole genome shotgun (WGS) entry which is preliminary data.</text>
</comment>
<gene>
    <name evidence="2" type="ORF">HU200_044525</name>
</gene>
<feature type="region of interest" description="Disordered" evidence="1">
    <location>
        <begin position="560"/>
        <end position="584"/>
    </location>
</feature>
<feature type="region of interest" description="Disordered" evidence="1">
    <location>
        <begin position="641"/>
        <end position="692"/>
    </location>
</feature>
<feature type="compositionally biased region" description="Basic residues" evidence="1">
    <location>
        <begin position="389"/>
        <end position="400"/>
    </location>
</feature>
<feature type="compositionally biased region" description="Basic and acidic residues" evidence="1">
    <location>
        <begin position="654"/>
        <end position="686"/>
    </location>
</feature>
<evidence type="ECO:0000313" key="3">
    <source>
        <dbReference type="Proteomes" id="UP000636709"/>
    </source>
</evidence>
<reference evidence="2" key="1">
    <citation type="submission" date="2020-07" db="EMBL/GenBank/DDBJ databases">
        <title>Genome sequence and genetic diversity analysis of an under-domesticated orphan crop, white fonio (Digitaria exilis).</title>
        <authorList>
            <person name="Bennetzen J.L."/>
            <person name="Chen S."/>
            <person name="Ma X."/>
            <person name="Wang X."/>
            <person name="Yssel A.E.J."/>
            <person name="Chaluvadi S.R."/>
            <person name="Johnson M."/>
            <person name="Gangashetty P."/>
            <person name="Hamidou F."/>
            <person name="Sanogo M.D."/>
            <person name="Zwaenepoel A."/>
            <person name="Wallace J."/>
            <person name="Van De Peer Y."/>
            <person name="Van Deynze A."/>
        </authorList>
    </citation>
    <scope>NUCLEOTIDE SEQUENCE</scope>
    <source>
        <tissue evidence="2">Leaves</tissue>
    </source>
</reference>
<proteinExistence type="predicted"/>